<keyword evidence="2" id="KW-1185">Reference proteome</keyword>
<evidence type="ECO:0000313" key="2">
    <source>
        <dbReference type="Proteomes" id="UP000801492"/>
    </source>
</evidence>
<sequence length="166" mass="19171">MEAENDNIGIREATLLRKTRWRRIKSRETRKSVATSEVNTYPKCKRKHPKKYLGCIRGIIGKAQPAMLSLIQFHRKPNVSLTYLFTYQDSIKNDKEEVADALLENLNEAKKSKWFLLKNLDRNSHNTPVKPIATEDQVANRIVACSRAKKGKSHSTKIKRELRALK</sequence>
<organism evidence="1 2">
    <name type="scientific">Ignelater luminosus</name>
    <name type="common">Cucubano</name>
    <name type="synonym">Pyrophorus luminosus</name>
    <dbReference type="NCBI Taxonomy" id="2038154"/>
    <lineage>
        <taxon>Eukaryota</taxon>
        <taxon>Metazoa</taxon>
        <taxon>Ecdysozoa</taxon>
        <taxon>Arthropoda</taxon>
        <taxon>Hexapoda</taxon>
        <taxon>Insecta</taxon>
        <taxon>Pterygota</taxon>
        <taxon>Neoptera</taxon>
        <taxon>Endopterygota</taxon>
        <taxon>Coleoptera</taxon>
        <taxon>Polyphaga</taxon>
        <taxon>Elateriformia</taxon>
        <taxon>Elateroidea</taxon>
        <taxon>Elateridae</taxon>
        <taxon>Agrypninae</taxon>
        <taxon>Pyrophorini</taxon>
        <taxon>Ignelater</taxon>
    </lineage>
</organism>
<evidence type="ECO:0000313" key="1">
    <source>
        <dbReference type="EMBL" id="KAF2892381.1"/>
    </source>
</evidence>
<proteinExistence type="predicted"/>
<dbReference type="Proteomes" id="UP000801492">
    <property type="component" value="Unassembled WGS sequence"/>
</dbReference>
<protein>
    <submittedName>
        <fullName evidence="1">Uncharacterized protein</fullName>
    </submittedName>
</protein>
<reference evidence="1" key="1">
    <citation type="submission" date="2019-08" db="EMBL/GenBank/DDBJ databases">
        <title>The genome of the North American firefly Photinus pyralis.</title>
        <authorList>
            <consortium name="Photinus pyralis genome working group"/>
            <person name="Fallon T.R."/>
            <person name="Sander Lower S.E."/>
            <person name="Weng J.-K."/>
        </authorList>
    </citation>
    <scope>NUCLEOTIDE SEQUENCE</scope>
    <source>
        <strain evidence="1">TRF0915ILg1</strain>
        <tissue evidence="1">Whole body</tissue>
    </source>
</reference>
<comment type="caution">
    <text evidence="1">The sequence shown here is derived from an EMBL/GenBank/DDBJ whole genome shotgun (WGS) entry which is preliminary data.</text>
</comment>
<accession>A0A8K0GB35</accession>
<dbReference type="EMBL" id="VTPC01008766">
    <property type="protein sequence ID" value="KAF2892381.1"/>
    <property type="molecule type" value="Genomic_DNA"/>
</dbReference>
<name>A0A8K0GB35_IGNLU</name>
<gene>
    <name evidence="1" type="ORF">ILUMI_13791</name>
</gene>
<dbReference type="AlphaFoldDB" id="A0A8K0GB35"/>